<dbReference type="PANTHER" id="PTHR47893">
    <property type="entry name" value="REGULATORY PROTEIN PCHR"/>
    <property type="match status" value="1"/>
</dbReference>
<organism evidence="5 6">
    <name type="scientific">Anaeromicropila populeti</name>
    <dbReference type="NCBI Taxonomy" id="37658"/>
    <lineage>
        <taxon>Bacteria</taxon>
        <taxon>Bacillati</taxon>
        <taxon>Bacillota</taxon>
        <taxon>Clostridia</taxon>
        <taxon>Lachnospirales</taxon>
        <taxon>Lachnospiraceae</taxon>
        <taxon>Anaeromicropila</taxon>
    </lineage>
</organism>
<dbReference type="PROSITE" id="PS01124">
    <property type="entry name" value="HTH_ARAC_FAMILY_2"/>
    <property type="match status" value="1"/>
</dbReference>
<dbReference type="SMART" id="SM00342">
    <property type="entry name" value="HTH_ARAC"/>
    <property type="match status" value="1"/>
</dbReference>
<dbReference type="OrthoDB" id="3177689at2"/>
<feature type="domain" description="HTH araC/xylS-type" evidence="4">
    <location>
        <begin position="220"/>
        <end position="318"/>
    </location>
</feature>
<keyword evidence="1" id="KW-0805">Transcription regulation</keyword>
<dbReference type="Gene3D" id="1.10.10.60">
    <property type="entry name" value="Homeodomain-like"/>
    <property type="match status" value="2"/>
</dbReference>
<dbReference type="Pfam" id="PF12833">
    <property type="entry name" value="HTH_18"/>
    <property type="match status" value="1"/>
</dbReference>
<sequence>MKNIITSLHDPLLISRGFSCVESMEKQNSKEMRYQLNPEMGTGQFWYYLEKNLFSIVIHDFTFYEDFILECQLPDYLSITYYHSISGEELNPYRRLSAGRVRSCIGCQTTYKALFHKNIPIQSVGIEITPEYYEDYLRKKFPDEYIDVKNSLINMGDAIHFHEMVLLLNQIRNFRGTGVAARLFYEGKVAEAVSLVVEKARFLGEKALVKVSNQDLRNIEVVTAYMNDHFAGDLKLEQLSQIACMGTTKLKTTFKAVNKCTITEYIQHRRISQAEQLLTNTDLSIGQIAQIIGYSSASRFSELFRKNTGQLPMEYRKLSSSSGNCF</sequence>
<dbReference type="GO" id="GO:0043565">
    <property type="term" value="F:sequence-specific DNA binding"/>
    <property type="evidence" value="ECO:0007669"/>
    <property type="project" value="InterPro"/>
</dbReference>
<evidence type="ECO:0000313" key="5">
    <source>
        <dbReference type="EMBL" id="SFR83602.1"/>
    </source>
</evidence>
<keyword evidence="3" id="KW-0804">Transcription</keyword>
<gene>
    <name evidence="5" type="ORF">SAMN05661086_02043</name>
</gene>
<protein>
    <submittedName>
        <fullName evidence="5">Helix-turn-helix domain-containing protein</fullName>
    </submittedName>
</protein>
<evidence type="ECO:0000256" key="1">
    <source>
        <dbReference type="ARBA" id="ARBA00023015"/>
    </source>
</evidence>
<dbReference type="GO" id="GO:0003700">
    <property type="term" value="F:DNA-binding transcription factor activity"/>
    <property type="evidence" value="ECO:0007669"/>
    <property type="project" value="InterPro"/>
</dbReference>
<dbReference type="STRING" id="37658.SAMN05661086_02043"/>
<dbReference type="EMBL" id="FOYZ01000007">
    <property type="protein sequence ID" value="SFR83602.1"/>
    <property type="molecule type" value="Genomic_DNA"/>
</dbReference>
<keyword evidence="6" id="KW-1185">Reference proteome</keyword>
<dbReference type="AlphaFoldDB" id="A0A1I6JXA2"/>
<evidence type="ECO:0000256" key="3">
    <source>
        <dbReference type="ARBA" id="ARBA00023163"/>
    </source>
</evidence>
<reference evidence="5 6" key="1">
    <citation type="submission" date="2016-10" db="EMBL/GenBank/DDBJ databases">
        <authorList>
            <person name="de Groot N.N."/>
        </authorList>
    </citation>
    <scope>NUCLEOTIDE SEQUENCE [LARGE SCALE GENOMIC DNA]</scope>
    <source>
        <strain evidence="5 6">743A</strain>
    </source>
</reference>
<proteinExistence type="predicted"/>
<evidence type="ECO:0000256" key="2">
    <source>
        <dbReference type="ARBA" id="ARBA00023125"/>
    </source>
</evidence>
<evidence type="ECO:0000313" key="6">
    <source>
        <dbReference type="Proteomes" id="UP000199659"/>
    </source>
</evidence>
<dbReference type="InterPro" id="IPR020449">
    <property type="entry name" value="Tscrpt_reg_AraC-type_HTH"/>
</dbReference>
<dbReference type="InterPro" id="IPR018062">
    <property type="entry name" value="HTH_AraC-typ_CS"/>
</dbReference>
<name>A0A1I6JXA2_9FIRM</name>
<dbReference type="InterPro" id="IPR009057">
    <property type="entry name" value="Homeodomain-like_sf"/>
</dbReference>
<dbReference type="Proteomes" id="UP000199659">
    <property type="component" value="Unassembled WGS sequence"/>
</dbReference>
<dbReference type="SUPFAM" id="SSF46689">
    <property type="entry name" value="Homeodomain-like"/>
    <property type="match status" value="1"/>
</dbReference>
<dbReference type="InterPro" id="IPR053142">
    <property type="entry name" value="PchR_regulatory_protein"/>
</dbReference>
<dbReference type="PRINTS" id="PR00032">
    <property type="entry name" value="HTHARAC"/>
</dbReference>
<keyword evidence="2" id="KW-0238">DNA-binding</keyword>
<accession>A0A1I6JXA2</accession>
<dbReference type="InterPro" id="IPR018060">
    <property type="entry name" value="HTH_AraC"/>
</dbReference>
<evidence type="ECO:0000259" key="4">
    <source>
        <dbReference type="PROSITE" id="PS01124"/>
    </source>
</evidence>
<dbReference type="PANTHER" id="PTHR47893:SF1">
    <property type="entry name" value="REGULATORY PROTEIN PCHR"/>
    <property type="match status" value="1"/>
</dbReference>
<dbReference type="RefSeq" id="WP_092560582.1">
    <property type="nucleotide sequence ID" value="NZ_FOYZ01000007.1"/>
</dbReference>
<dbReference type="PROSITE" id="PS00041">
    <property type="entry name" value="HTH_ARAC_FAMILY_1"/>
    <property type="match status" value="1"/>
</dbReference>